<name>A0A2D0AN13_9SPHN</name>
<dbReference type="Proteomes" id="UP000197097">
    <property type="component" value="Unassembled WGS sequence"/>
</dbReference>
<gene>
    <name evidence="1" type="ORF">CDQ91_15810</name>
</gene>
<dbReference type="EMBL" id="NISJ01000009">
    <property type="protein sequence ID" value="OWQ94435.1"/>
    <property type="molecule type" value="Genomic_DNA"/>
</dbReference>
<dbReference type="AlphaFoldDB" id="A0A2D0AN13"/>
<accession>A0A2D0AN13</accession>
<evidence type="ECO:0000313" key="1">
    <source>
        <dbReference type="EMBL" id="OWQ94435.1"/>
    </source>
</evidence>
<keyword evidence="2" id="KW-1185">Reference proteome</keyword>
<proteinExistence type="predicted"/>
<sequence>MAALNRAINYTPVMAAATGVEAICYLYAEEDGLLSKTTMTSESLPCDKAEKLQASHPAYRDRTVKGDMKISFEYVSPADNRQHSGTLIYSYERYRPLMTLEYGANLPILAHETDPEKVMQDLDSLA</sequence>
<evidence type="ECO:0000313" key="2">
    <source>
        <dbReference type="Proteomes" id="UP000197097"/>
    </source>
</evidence>
<comment type="caution">
    <text evidence="1">The sequence shown here is derived from an EMBL/GenBank/DDBJ whole genome shotgun (WGS) entry which is preliminary data.</text>
</comment>
<organism evidence="1 2">
    <name type="scientific">Sphingopyxis witflariensis</name>
    <dbReference type="NCBI Taxonomy" id="173675"/>
    <lineage>
        <taxon>Bacteria</taxon>
        <taxon>Pseudomonadati</taxon>
        <taxon>Pseudomonadota</taxon>
        <taxon>Alphaproteobacteria</taxon>
        <taxon>Sphingomonadales</taxon>
        <taxon>Sphingomonadaceae</taxon>
        <taxon>Sphingopyxis</taxon>
    </lineage>
</organism>
<protein>
    <submittedName>
        <fullName evidence="1">Uncharacterized protein</fullName>
    </submittedName>
</protein>
<reference evidence="1 2" key="1">
    <citation type="journal article" date="2002" name="Int. J. Syst. Evol. Microbiol.">
        <title>Sphingopyxis witflariensis sp. nov., isolated from activated sludge.</title>
        <authorList>
            <person name="Kampfer P."/>
            <person name="Witzenberger R."/>
            <person name="Denner E.B."/>
            <person name="Busse H.J."/>
            <person name="Neef A."/>
        </authorList>
    </citation>
    <scope>NUCLEOTIDE SEQUENCE [LARGE SCALE GENOMIC DNA]</scope>
    <source>
        <strain evidence="1 2">DSM 14551</strain>
    </source>
</reference>